<accession>A0A329MH25</accession>
<dbReference type="Proteomes" id="UP000250369">
    <property type="component" value="Unassembled WGS sequence"/>
</dbReference>
<feature type="signal peptide" evidence="3">
    <location>
        <begin position="1"/>
        <end position="23"/>
    </location>
</feature>
<proteinExistence type="predicted"/>
<keyword evidence="1" id="KW-0175">Coiled coil</keyword>
<keyword evidence="2" id="KW-0812">Transmembrane</keyword>
<feature type="coiled-coil region" evidence="1">
    <location>
        <begin position="42"/>
        <end position="118"/>
    </location>
</feature>
<protein>
    <recommendedName>
        <fullName evidence="6">DUF3450 domain-containing protein</fullName>
    </recommendedName>
</protein>
<name>A0A329MH25_9BACL</name>
<evidence type="ECO:0000313" key="5">
    <source>
        <dbReference type="Proteomes" id="UP000250369"/>
    </source>
</evidence>
<sequence>MNKYRLVLPLFACLCFFFLSGRAAEASVFDRIKDIYNAPEKVDELRKQYDDTMKSLEQQQEMLKEAQASMEKYAAEQKLLMEENNRFRQQKDELQAQNAQLTQRLEQLERDKAGKSSLYRKWMSMIITAVALVLGYILSIRVWRYAVWRRQRHSGRGV</sequence>
<dbReference type="EMBL" id="QMFB01000014">
    <property type="protein sequence ID" value="RAV18918.1"/>
    <property type="molecule type" value="Genomic_DNA"/>
</dbReference>
<evidence type="ECO:0000313" key="4">
    <source>
        <dbReference type="EMBL" id="RAV18918.1"/>
    </source>
</evidence>
<reference evidence="4 5" key="1">
    <citation type="journal article" date="2009" name="Int. J. Syst. Evol. Microbiol.">
        <title>Paenibacillus contaminans sp. nov., isolated from a contaminated laboratory plate.</title>
        <authorList>
            <person name="Chou J.H."/>
            <person name="Lee J.H."/>
            <person name="Lin M.C."/>
            <person name="Chang P.S."/>
            <person name="Arun A.B."/>
            <person name="Young C.C."/>
            <person name="Chen W.M."/>
        </authorList>
    </citation>
    <scope>NUCLEOTIDE SEQUENCE [LARGE SCALE GENOMIC DNA]</scope>
    <source>
        <strain evidence="4 5">CKOBP-6</strain>
    </source>
</reference>
<evidence type="ECO:0000256" key="1">
    <source>
        <dbReference type="SAM" id="Coils"/>
    </source>
</evidence>
<dbReference type="RefSeq" id="WP_113033125.1">
    <property type="nucleotide sequence ID" value="NZ_QMFB01000014.1"/>
</dbReference>
<feature type="transmembrane region" description="Helical" evidence="2">
    <location>
        <begin position="122"/>
        <end position="143"/>
    </location>
</feature>
<evidence type="ECO:0000256" key="3">
    <source>
        <dbReference type="SAM" id="SignalP"/>
    </source>
</evidence>
<keyword evidence="2" id="KW-1133">Transmembrane helix</keyword>
<evidence type="ECO:0000256" key="2">
    <source>
        <dbReference type="SAM" id="Phobius"/>
    </source>
</evidence>
<keyword evidence="2" id="KW-0472">Membrane</keyword>
<organism evidence="4 5">
    <name type="scientific">Paenibacillus contaminans</name>
    <dbReference type="NCBI Taxonomy" id="450362"/>
    <lineage>
        <taxon>Bacteria</taxon>
        <taxon>Bacillati</taxon>
        <taxon>Bacillota</taxon>
        <taxon>Bacilli</taxon>
        <taxon>Bacillales</taxon>
        <taxon>Paenibacillaceae</taxon>
        <taxon>Paenibacillus</taxon>
    </lineage>
</organism>
<keyword evidence="5" id="KW-1185">Reference proteome</keyword>
<gene>
    <name evidence="4" type="ORF">DQG23_22445</name>
</gene>
<keyword evidence="3" id="KW-0732">Signal</keyword>
<dbReference type="OrthoDB" id="2605255at2"/>
<evidence type="ECO:0008006" key="6">
    <source>
        <dbReference type="Google" id="ProtNLM"/>
    </source>
</evidence>
<feature type="chain" id="PRO_5038335742" description="DUF3450 domain-containing protein" evidence="3">
    <location>
        <begin position="24"/>
        <end position="158"/>
    </location>
</feature>
<comment type="caution">
    <text evidence="4">The sequence shown here is derived from an EMBL/GenBank/DDBJ whole genome shotgun (WGS) entry which is preliminary data.</text>
</comment>
<dbReference type="AlphaFoldDB" id="A0A329MH25"/>